<comment type="caution">
    <text evidence="2">The sequence shown here is derived from an EMBL/GenBank/DDBJ whole genome shotgun (WGS) entry which is preliminary data.</text>
</comment>
<keyword evidence="1" id="KW-0472">Membrane</keyword>
<sequence>MAKKVEEERRVSPALLIVPIVGALGLVGVVWALSQAAPPKVPPGATLIYTVSSWVVFEDERGRV</sequence>
<accession>X1RI22</accession>
<protein>
    <submittedName>
        <fullName evidence="2">Uncharacterized protein</fullName>
    </submittedName>
</protein>
<evidence type="ECO:0000256" key="1">
    <source>
        <dbReference type="SAM" id="Phobius"/>
    </source>
</evidence>
<dbReference type="EMBL" id="BARW01002030">
    <property type="protein sequence ID" value="GAI66616.1"/>
    <property type="molecule type" value="Genomic_DNA"/>
</dbReference>
<keyword evidence="1" id="KW-1133">Transmembrane helix</keyword>
<organism evidence="2">
    <name type="scientific">marine sediment metagenome</name>
    <dbReference type="NCBI Taxonomy" id="412755"/>
    <lineage>
        <taxon>unclassified sequences</taxon>
        <taxon>metagenomes</taxon>
        <taxon>ecological metagenomes</taxon>
    </lineage>
</organism>
<reference evidence="2" key="1">
    <citation type="journal article" date="2014" name="Front. Microbiol.">
        <title>High frequency of phylogenetically diverse reductive dehalogenase-homologous genes in deep subseafloor sedimentary metagenomes.</title>
        <authorList>
            <person name="Kawai M."/>
            <person name="Futagami T."/>
            <person name="Toyoda A."/>
            <person name="Takaki Y."/>
            <person name="Nishi S."/>
            <person name="Hori S."/>
            <person name="Arai W."/>
            <person name="Tsubouchi T."/>
            <person name="Morono Y."/>
            <person name="Uchiyama I."/>
            <person name="Ito T."/>
            <person name="Fujiyama A."/>
            <person name="Inagaki F."/>
            <person name="Takami H."/>
        </authorList>
    </citation>
    <scope>NUCLEOTIDE SEQUENCE</scope>
    <source>
        <strain evidence="2">Expedition CK06-06</strain>
    </source>
</reference>
<feature type="non-terminal residue" evidence="2">
    <location>
        <position position="64"/>
    </location>
</feature>
<name>X1RI22_9ZZZZ</name>
<feature type="transmembrane region" description="Helical" evidence="1">
    <location>
        <begin position="12"/>
        <end position="33"/>
    </location>
</feature>
<dbReference type="AlphaFoldDB" id="X1RI22"/>
<gene>
    <name evidence="2" type="ORF">S12H4_05946</name>
</gene>
<keyword evidence="1" id="KW-0812">Transmembrane</keyword>
<evidence type="ECO:0000313" key="2">
    <source>
        <dbReference type="EMBL" id="GAI66616.1"/>
    </source>
</evidence>
<proteinExistence type="predicted"/>